<organism evidence="1 2">
    <name type="scientific">Viridibacterium curvum</name>
    <dbReference type="NCBI Taxonomy" id="1101404"/>
    <lineage>
        <taxon>Bacteria</taxon>
        <taxon>Pseudomonadati</taxon>
        <taxon>Pseudomonadota</taxon>
        <taxon>Betaproteobacteria</taxon>
        <taxon>Rhodocyclales</taxon>
        <taxon>Rhodocyclaceae</taxon>
        <taxon>Viridibacterium</taxon>
    </lineage>
</organism>
<gene>
    <name evidence="1" type="ORF">GCM10025770_01540</name>
</gene>
<dbReference type="EMBL" id="BAABLD010000001">
    <property type="protein sequence ID" value="GAA5157805.1"/>
    <property type="molecule type" value="Genomic_DNA"/>
</dbReference>
<proteinExistence type="predicted"/>
<protein>
    <submittedName>
        <fullName evidence="1">Uncharacterized protein</fullName>
    </submittedName>
</protein>
<dbReference type="Proteomes" id="UP001500547">
    <property type="component" value="Unassembled WGS sequence"/>
</dbReference>
<keyword evidence="2" id="KW-1185">Reference proteome</keyword>
<name>A0ABP9Q6Z6_9RHOO</name>
<evidence type="ECO:0000313" key="1">
    <source>
        <dbReference type="EMBL" id="GAA5157805.1"/>
    </source>
</evidence>
<accession>A0ABP9Q6Z6</accession>
<evidence type="ECO:0000313" key="2">
    <source>
        <dbReference type="Proteomes" id="UP001500547"/>
    </source>
</evidence>
<sequence>MMDKAFKCIMTGVCPGDSILDPRGNGLKLLVDEQRNELDLALARSVAAALSMPRAECERMAAAFRLAKA</sequence>
<comment type="caution">
    <text evidence="1">The sequence shown here is derived from an EMBL/GenBank/DDBJ whole genome shotgun (WGS) entry which is preliminary data.</text>
</comment>
<reference evidence="2" key="1">
    <citation type="journal article" date="2019" name="Int. J. Syst. Evol. Microbiol.">
        <title>The Global Catalogue of Microorganisms (GCM) 10K type strain sequencing project: providing services to taxonomists for standard genome sequencing and annotation.</title>
        <authorList>
            <consortium name="The Broad Institute Genomics Platform"/>
            <consortium name="The Broad Institute Genome Sequencing Center for Infectious Disease"/>
            <person name="Wu L."/>
            <person name="Ma J."/>
        </authorList>
    </citation>
    <scope>NUCLEOTIDE SEQUENCE [LARGE SCALE GENOMIC DNA]</scope>
    <source>
        <strain evidence="2">JCM 18715</strain>
    </source>
</reference>